<accession>A0AAW2JMB7</accession>
<reference evidence="1" key="2">
    <citation type="journal article" date="2024" name="Plant">
        <title>Genomic evolution and insights into agronomic trait innovations of Sesamum species.</title>
        <authorList>
            <person name="Miao H."/>
            <person name="Wang L."/>
            <person name="Qu L."/>
            <person name="Liu H."/>
            <person name="Sun Y."/>
            <person name="Le M."/>
            <person name="Wang Q."/>
            <person name="Wei S."/>
            <person name="Zheng Y."/>
            <person name="Lin W."/>
            <person name="Duan Y."/>
            <person name="Cao H."/>
            <person name="Xiong S."/>
            <person name="Wang X."/>
            <person name="Wei L."/>
            <person name="Li C."/>
            <person name="Ma Q."/>
            <person name="Ju M."/>
            <person name="Zhao R."/>
            <person name="Li G."/>
            <person name="Mu C."/>
            <person name="Tian Q."/>
            <person name="Mei H."/>
            <person name="Zhang T."/>
            <person name="Gao T."/>
            <person name="Zhang H."/>
        </authorList>
    </citation>
    <scope>NUCLEOTIDE SEQUENCE</scope>
    <source>
        <strain evidence="1">G01</strain>
    </source>
</reference>
<gene>
    <name evidence="1" type="ORF">Sangu_3198100</name>
</gene>
<evidence type="ECO:0000313" key="1">
    <source>
        <dbReference type="EMBL" id="KAL0295467.1"/>
    </source>
</evidence>
<protein>
    <submittedName>
        <fullName evidence="1">BTB/POZ domain-containing protein</fullName>
    </submittedName>
</protein>
<comment type="caution">
    <text evidence="1">The sequence shown here is derived from an EMBL/GenBank/DDBJ whole genome shotgun (WGS) entry which is preliminary data.</text>
</comment>
<name>A0AAW2JMB7_9LAMI</name>
<organism evidence="1">
    <name type="scientific">Sesamum angustifolium</name>
    <dbReference type="NCBI Taxonomy" id="2727405"/>
    <lineage>
        <taxon>Eukaryota</taxon>
        <taxon>Viridiplantae</taxon>
        <taxon>Streptophyta</taxon>
        <taxon>Embryophyta</taxon>
        <taxon>Tracheophyta</taxon>
        <taxon>Spermatophyta</taxon>
        <taxon>Magnoliopsida</taxon>
        <taxon>eudicotyledons</taxon>
        <taxon>Gunneridae</taxon>
        <taxon>Pentapetalae</taxon>
        <taxon>asterids</taxon>
        <taxon>lamiids</taxon>
        <taxon>Lamiales</taxon>
        <taxon>Pedaliaceae</taxon>
        <taxon>Sesamum</taxon>
    </lineage>
</organism>
<dbReference type="InterPro" id="IPR043454">
    <property type="entry name" value="NPH3/RPT2-like"/>
</dbReference>
<dbReference type="EMBL" id="JACGWK010000698">
    <property type="protein sequence ID" value="KAL0295467.1"/>
    <property type="molecule type" value="Genomic_DNA"/>
</dbReference>
<dbReference type="PANTHER" id="PTHR32370">
    <property type="entry name" value="OS12G0117600 PROTEIN"/>
    <property type="match status" value="1"/>
</dbReference>
<proteinExistence type="predicted"/>
<dbReference type="AlphaFoldDB" id="A0AAW2JMB7"/>
<sequence>MKLYSGDNVDNADGISELSPLARASSSNLTKIQAKEADVQALAELTRALDKKGSYCSGVEANEQRCVGNSEDGGSSLKDSEPFKKQYAAVLIQLNEANEQFPLVSRSGRIRKLVAEHRDSDISGIELPGLPGGATHLSWQPSSVMASISRSLHQMLLSCCVSDYLEMTEEYSKNNLGSRCEEYLESIVYKNLEMCVEVLQM</sequence>
<reference evidence="1" key="1">
    <citation type="submission" date="2020-06" db="EMBL/GenBank/DDBJ databases">
        <authorList>
            <person name="Li T."/>
            <person name="Hu X."/>
            <person name="Zhang T."/>
            <person name="Song X."/>
            <person name="Zhang H."/>
            <person name="Dai N."/>
            <person name="Sheng W."/>
            <person name="Hou X."/>
            <person name="Wei L."/>
        </authorList>
    </citation>
    <scope>NUCLEOTIDE SEQUENCE</scope>
    <source>
        <strain evidence="1">G01</strain>
        <tissue evidence="1">Leaf</tissue>
    </source>
</reference>